<dbReference type="SUPFAM" id="SSF53335">
    <property type="entry name" value="S-adenosyl-L-methionine-dependent methyltransferases"/>
    <property type="match status" value="1"/>
</dbReference>
<dbReference type="AlphaFoldDB" id="B0C9S9"/>
<dbReference type="KEGG" id="amr:AM1_5265"/>
<name>B0C9S9_ACAM1</name>
<dbReference type="Pfam" id="PF05958">
    <property type="entry name" value="tRNA_U5-meth_tr"/>
    <property type="match status" value="1"/>
</dbReference>
<dbReference type="InterPro" id="IPR029063">
    <property type="entry name" value="SAM-dependent_MTases_sf"/>
</dbReference>
<keyword evidence="2 4" id="KW-0808">Transferase</keyword>
<comment type="similarity">
    <text evidence="4">Belongs to the class I-like SAM-binding methyltransferase superfamily. RNA M5U methyltransferase family.</text>
</comment>
<evidence type="ECO:0000313" key="9">
    <source>
        <dbReference type="Proteomes" id="UP000000268"/>
    </source>
</evidence>
<evidence type="ECO:0000256" key="6">
    <source>
        <dbReference type="SAM" id="MobiDB-lite"/>
    </source>
</evidence>
<protein>
    <submittedName>
        <fullName evidence="8">23S rRNA (Uracil-5-)-methyltransferase RumA</fullName>
    </submittedName>
</protein>
<dbReference type="InterPro" id="IPR010280">
    <property type="entry name" value="U5_MeTrfase_fam"/>
</dbReference>
<dbReference type="Pfam" id="PF01938">
    <property type="entry name" value="TRAM"/>
    <property type="match status" value="1"/>
</dbReference>
<dbReference type="PANTHER" id="PTHR11061">
    <property type="entry name" value="RNA M5U METHYLTRANSFERASE"/>
    <property type="match status" value="1"/>
</dbReference>
<dbReference type="InterPro" id="IPR030391">
    <property type="entry name" value="MeTrfase_TrmA_CS"/>
</dbReference>
<dbReference type="STRING" id="329726.AM1_5265"/>
<dbReference type="Proteomes" id="UP000000268">
    <property type="component" value="Chromosome"/>
</dbReference>
<feature type="binding site" evidence="4">
    <location>
        <position position="310"/>
    </location>
    <ligand>
        <name>S-adenosyl-L-methionine</name>
        <dbReference type="ChEBI" id="CHEBI:59789"/>
    </ligand>
</feature>
<keyword evidence="9" id="KW-1185">Reference proteome</keyword>
<dbReference type="Gene3D" id="3.40.50.150">
    <property type="entry name" value="Vaccinia Virus protein VP39"/>
    <property type="match status" value="1"/>
</dbReference>
<dbReference type="PROSITE" id="PS01231">
    <property type="entry name" value="TRMA_2"/>
    <property type="match status" value="1"/>
</dbReference>
<evidence type="ECO:0000256" key="4">
    <source>
        <dbReference type="PROSITE-ProRule" id="PRU01024"/>
    </source>
</evidence>
<dbReference type="SUPFAM" id="SSF50249">
    <property type="entry name" value="Nucleic acid-binding proteins"/>
    <property type="match status" value="1"/>
</dbReference>
<keyword evidence="3 4" id="KW-0949">S-adenosyl-L-methionine</keyword>
<dbReference type="GO" id="GO:0070041">
    <property type="term" value="F:rRNA (uridine-C5-)-methyltransferase activity"/>
    <property type="evidence" value="ECO:0007669"/>
    <property type="project" value="TreeGrafter"/>
</dbReference>
<dbReference type="InterPro" id="IPR030390">
    <property type="entry name" value="MeTrfase_TrmA_AS"/>
</dbReference>
<dbReference type="FunFam" id="2.40.50.1070:FF:000003">
    <property type="entry name" value="23S rRNA (Uracil-5-)-methyltransferase RumA"/>
    <property type="match status" value="1"/>
</dbReference>
<feature type="binding site" evidence="4">
    <location>
        <position position="405"/>
    </location>
    <ligand>
        <name>S-adenosyl-L-methionine</name>
        <dbReference type="ChEBI" id="CHEBI:59789"/>
    </ligand>
</feature>
<dbReference type="GO" id="GO:0070475">
    <property type="term" value="P:rRNA base methylation"/>
    <property type="evidence" value="ECO:0007669"/>
    <property type="project" value="TreeGrafter"/>
</dbReference>
<dbReference type="PROSITE" id="PS51687">
    <property type="entry name" value="SAM_MT_RNA_M5U"/>
    <property type="match status" value="1"/>
</dbReference>
<feature type="active site" description="Nucleophile" evidence="4">
    <location>
        <position position="432"/>
    </location>
</feature>
<dbReference type="Gene3D" id="2.40.50.140">
    <property type="entry name" value="Nucleic acid-binding proteins"/>
    <property type="match status" value="1"/>
</dbReference>
<dbReference type="PANTHER" id="PTHR11061:SF30">
    <property type="entry name" value="TRNA (URACIL(54)-C(5))-METHYLTRANSFERASE"/>
    <property type="match status" value="1"/>
</dbReference>
<evidence type="ECO:0000259" key="7">
    <source>
        <dbReference type="PROSITE" id="PS50926"/>
    </source>
</evidence>
<feature type="region of interest" description="Disordered" evidence="6">
    <location>
        <begin position="1"/>
        <end position="20"/>
    </location>
</feature>
<keyword evidence="1 4" id="KW-0489">Methyltransferase</keyword>
<evidence type="ECO:0000256" key="3">
    <source>
        <dbReference type="ARBA" id="ARBA00022691"/>
    </source>
</evidence>
<dbReference type="RefSeq" id="WP_012165484.1">
    <property type="nucleotide sequence ID" value="NC_009925.1"/>
</dbReference>
<proteinExistence type="inferred from homology"/>
<dbReference type="InterPro" id="IPR012340">
    <property type="entry name" value="NA-bd_OB-fold"/>
</dbReference>
<organism evidence="8 9">
    <name type="scientific">Acaryochloris marina (strain MBIC 11017)</name>
    <dbReference type="NCBI Taxonomy" id="329726"/>
    <lineage>
        <taxon>Bacteria</taxon>
        <taxon>Bacillati</taxon>
        <taxon>Cyanobacteriota</taxon>
        <taxon>Cyanophyceae</taxon>
        <taxon>Acaryochloridales</taxon>
        <taxon>Acaryochloridaceae</taxon>
        <taxon>Acaryochloris</taxon>
    </lineage>
</organism>
<sequence>MPVDNLQNAQEQQRPESHWQQGSLVDLEITDLSPTGDGVGRWGNQNLVVFVPNTVPGDHITVRLIRVKPRYAHGQLQSIKQASPHRVRPQCIVADKCGGCQWQQVDYAYQLVAKQNHVIQALERIGKFQSPVVEPVLAAPSPIEYRNKVTYPIVLSPNTNRVQAGYYRKGSHKLINLNQCPVQDPHFNSFLAEIKEDIQKQDWPIYNEQNHRGLIRHLSIRIGRRTGEILMTLIINAKPNQSLSELVDLDAQVQEWLERYPRLVGISLNFNPHRTNRIFGHDSTCIAGHHYLQETFAGLTFQLRHDTFFQVHTEQAEVLLNTLFDHLQLMGSEQVVDLYCGIGTLTLPLAQRVKEIIGIELQAAAVDQAQTNATLNQISNVTFAAGTAKACLRELPFVPDLVLLDPPRKGCHQSVIEQLLALKPAQIVYVSCHSATLARDLNLLCQSGQYDLTRVQPVDFFPQTSHVECVAFLNRRAS</sequence>
<evidence type="ECO:0000256" key="5">
    <source>
        <dbReference type="PROSITE-ProRule" id="PRU10015"/>
    </source>
</evidence>
<dbReference type="InterPro" id="IPR002792">
    <property type="entry name" value="TRAM_dom"/>
</dbReference>
<feature type="active site" evidence="5">
    <location>
        <position position="432"/>
    </location>
</feature>
<dbReference type="OrthoDB" id="9804590at2"/>
<accession>B0C9S9</accession>
<evidence type="ECO:0000256" key="2">
    <source>
        <dbReference type="ARBA" id="ARBA00022679"/>
    </source>
</evidence>
<evidence type="ECO:0000256" key="1">
    <source>
        <dbReference type="ARBA" id="ARBA00022603"/>
    </source>
</evidence>
<dbReference type="CDD" id="cd02440">
    <property type="entry name" value="AdoMet_MTases"/>
    <property type="match status" value="1"/>
</dbReference>
<feature type="binding site" evidence="4">
    <location>
        <position position="339"/>
    </location>
    <ligand>
        <name>S-adenosyl-L-methionine</name>
        <dbReference type="ChEBI" id="CHEBI:59789"/>
    </ligand>
</feature>
<dbReference type="eggNOG" id="COG2265">
    <property type="taxonomic scope" value="Bacteria"/>
</dbReference>
<reference evidence="8 9" key="1">
    <citation type="journal article" date="2008" name="Proc. Natl. Acad. Sci. U.S.A.">
        <title>Niche adaptation and genome expansion in the chlorophyll d-producing cyanobacterium Acaryochloris marina.</title>
        <authorList>
            <person name="Swingley W.D."/>
            <person name="Chen M."/>
            <person name="Cheung P.C."/>
            <person name="Conrad A.L."/>
            <person name="Dejesa L.C."/>
            <person name="Hao J."/>
            <person name="Honchak B.M."/>
            <person name="Karbach L.E."/>
            <person name="Kurdoglu A."/>
            <person name="Lahiri S."/>
            <person name="Mastrian S.D."/>
            <person name="Miyashita H."/>
            <person name="Page L."/>
            <person name="Ramakrishna P."/>
            <person name="Satoh S."/>
            <person name="Sattley W.M."/>
            <person name="Shimada Y."/>
            <person name="Taylor H.L."/>
            <person name="Tomo T."/>
            <person name="Tsuchiya T."/>
            <person name="Wang Z.T."/>
            <person name="Raymond J."/>
            <person name="Mimuro M."/>
            <person name="Blankenship R.E."/>
            <person name="Touchman J.W."/>
        </authorList>
    </citation>
    <scope>NUCLEOTIDE SEQUENCE [LARGE SCALE GENOMIC DNA]</scope>
    <source>
        <strain evidence="9">MBIC 11017</strain>
    </source>
</reference>
<dbReference type="NCBIfam" id="TIGR00479">
    <property type="entry name" value="rumA"/>
    <property type="match status" value="1"/>
</dbReference>
<evidence type="ECO:0000313" key="8">
    <source>
        <dbReference type="EMBL" id="ABW30227.1"/>
    </source>
</evidence>
<feature type="domain" description="TRAM" evidence="7">
    <location>
        <begin position="18"/>
        <end position="78"/>
    </location>
</feature>
<dbReference type="EMBL" id="CP000828">
    <property type="protein sequence ID" value="ABW30227.1"/>
    <property type="molecule type" value="Genomic_DNA"/>
</dbReference>
<dbReference type="PROSITE" id="PS50926">
    <property type="entry name" value="TRAM"/>
    <property type="match status" value="1"/>
</dbReference>
<dbReference type="FunFam" id="3.40.50.150:FF:000009">
    <property type="entry name" value="23S rRNA (Uracil(1939)-C(5))-methyltransferase RlmD"/>
    <property type="match status" value="1"/>
</dbReference>
<dbReference type="HOGENOM" id="CLU_014689_7_1_3"/>
<feature type="binding site" evidence="4">
    <location>
        <position position="360"/>
    </location>
    <ligand>
        <name>S-adenosyl-L-methionine</name>
        <dbReference type="ChEBI" id="CHEBI:59789"/>
    </ligand>
</feature>
<gene>
    <name evidence="8" type="primary">rumA</name>
    <name evidence="8" type="ordered locus">AM1_5265</name>
</gene>
<dbReference type="PROSITE" id="PS01230">
    <property type="entry name" value="TRMA_1"/>
    <property type="match status" value="1"/>
</dbReference>
<dbReference type="Gene3D" id="2.40.50.1070">
    <property type="match status" value="1"/>
</dbReference>